<accession>A0A377HQ36</accession>
<feature type="transmembrane region" description="Helical" evidence="6">
    <location>
        <begin position="285"/>
        <end position="307"/>
    </location>
</feature>
<evidence type="ECO:0000256" key="5">
    <source>
        <dbReference type="ARBA" id="ARBA00023136"/>
    </source>
</evidence>
<evidence type="ECO:0000256" key="3">
    <source>
        <dbReference type="ARBA" id="ARBA00022692"/>
    </source>
</evidence>
<dbReference type="PANTHER" id="PTHR10010">
    <property type="entry name" value="SOLUTE CARRIER FAMILY 34 SODIUM PHOSPHATE , MEMBER 2-RELATED"/>
    <property type="match status" value="1"/>
</dbReference>
<evidence type="ECO:0000313" key="7">
    <source>
        <dbReference type="EMBL" id="STO58360.1"/>
    </source>
</evidence>
<feature type="transmembrane region" description="Helical" evidence="6">
    <location>
        <begin position="20"/>
        <end position="41"/>
    </location>
</feature>
<evidence type="ECO:0000256" key="1">
    <source>
        <dbReference type="ARBA" id="ARBA00004651"/>
    </source>
</evidence>
<feature type="transmembrane region" description="Helical" evidence="6">
    <location>
        <begin position="359"/>
        <end position="379"/>
    </location>
</feature>
<dbReference type="RefSeq" id="WP_005503893.1">
    <property type="nucleotide sequence ID" value="NZ_CABMOB010000001.1"/>
</dbReference>
<evidence type="ECO:0000256" key="2">
    <source>
        <dbReference type="ARBA" id="ARBA00022475"/>
    </source>
</evidence>
<feature type="transmembrane region" description="Helical" evidence="6">
    <location>
        <begin position="319"/>
        <end position="339"/>
    </location>
</feature>
<feature type="transmembrane region" description="Helical" evidence="6">
    <location>
        <begin position="137"/>
        <end position="156"/>
    </location>
</feature>
<gene>
    <name evidence="7" type="ORF">NCTC11645_02794</name>
</gene>
<keyword evidence="3 6" id="KW-0812">Transmembrane</keyword>
<reference evidence="7 8" key="1">
    <citation type="submission" date="2018-06" db="EMBL/GenBank/DDBJ databases">
        <authorList>
            <consortium name="Pathogen Informatics"/>
            <person name="Doyle S."/>
        </authorList>
    </citation>
    <scope>NUCLEOTIDE SEQUENCE [LARGE SCALE GENOMIC DNA]</scope>
    <source>
        <strain evidence="7 8">NCTC11645</strain>
    </source>
</reference>
<dbReference type="AlphaFoldDB" id="A0A377HQ36"/>
<organism evidence="7 8">
    <name type="scientific">Grimontia hollisae</name>
    <name type="common">Vibrio hollisae</name>
    <dbReference type="NCBI Taxonomy" id="673"/>
    <lineage>
        <taxon>Bacteria</taxon>
        <taxon>Pseudomonadati</taxon>
        <taxon>Pseudomonadota</taxon>
        <taxon>Gammaproteobacteria</taxon>
        <taxon>Vibrionales</taxon>
        <taxon>Vibrionaceae</taxon>
        <taxon>Grimontia</taxon>
    </lineage>
</organism>
<keyword evidence="2" id="KW-1003">Cell membrane</keyword>
<comment type="subcellular location">
    <subcellularLocation>
        <location evidence="1">Cell membrane</location>
        <topology evidence="1">Multi-pass membrane protein</topology>
    </subcellularLocation>
</comment>
<feature type="transmembrane region" description="Helical" evidence="6">
    <location>
        <begin position="62"/>
        <end position="89"/>
    </location>
</feature>
<protein>
    <submittedName>
        <fullName evidence="7">Sodium-dependent inorganic phosphate (Pi) transporter</fullName>
    </submittedName>
</protein>
<evidence type="ECO:0000313" key="8">
    <source>
        <dbReference type="Proteomes" id="UP000254512"/>
    </source>
</evidence>
<dbReference type="KEGG" id="gho:AL542_12475"/>
<dbReference type="PANTHER" id="PTHR10010:SF46">
    <property type="entry name" value="SODIUM-DEPENDENT PHOSPHATE TRANSPORT PROTEIN 2B"/>
    <property type="match status" value="1"/>
</dbReference>
<dbReference type="InterPro" id="IPR003841">
    <property type="entry name" value="Na/Pi_transpt"/>
</dbReference>
<dbReference type="EMBL" id="UGHD01000002">
    <property type="protein sequence ID" value="STO58360.1"/>
    <property type="molecule type" value="Genomic_DNA"/>
</dbReference>
<feature type="transmembrane region" description="Helical" evidence="6">
    <location>
        <begin position="95"/>
        <end position="116"/>
    </location>
</feature>
<dbReference type="GO" id="GO:0044341">
    <property type="term" value="P:sodium-dependent phosphate transport"/>
    <property type="evidence" value="ECO:0007669"/>
    <property type="project" value="InterPro"/>
</dbReference>
<dbReference type="Pfam" id="PF02690">
    <property type="entry name" value="Na_Pi_cotrans"/>
    <property type="match status" value="2"/>
</dbReference>
<keyword evidence="4 6" id="KW-1133">Transmembrane helix</keyword>
<evidence type="ECO:0000256" key="6">
    <source>
        <dbReference type="SAM" id="Phobius"/>
    </source>
</evidence>
<proteinExistence type="predicted"/>
<dbReference type="Proteomes" id="UP000254512">
    <property type="component" value="Unassembled WGS sequence"/>
</dbReference>
<dbReference type="GeneID" id="58896744"/>
<sequence length="381" mass="40290">MTSQVSTAAPINSSKNWVRWVNLALMLYVLLLAVSMVGSGFKWAAGDEAKNLFEFASHPIAGLMIGIITTALIQSSSTVTSIIVGLVAGGLPVETAIPMVMGANIGTTVTNTLVSLGHARCKEEFRRAFTCATVHDFFNLIAVAIFLPLEMMFGLLDKISSWLVAPFMFEGSLSMKGLDFMGPMTKPLVNGTKEMLSVLPGSWGGIVLALLGIALIFVSITMMGKLMRALMVGRAKEMLHKAIGRGPIHGIMSGTLVTILVQSSSTTTSLMVPLVGTNVLKVRDVYPFTLGANIGTCITALLAATAVTGPNAVFSLQIALVHLSFNVLATLLIFGTPFLRDIPLKCAEMLGNAAAKSKLAVAAYLGLVFLAIPSLVMLITQ</sequence>
<feature type="transmembrane region" description="Helical" evidence="6">
    <location>
        <begin position="203"/>
        <end position="227"/>
    </location>
</feature>
<dbReference type="NCBIfam" id="NF037997">
    <property type="entry name" value="Na_Pi_symport"/>
    <property type="match status" value="2"/>
</dbReference>
<dbReference type="GO" id="GO:0005436">
    <property type="term" value="F:sodium:phosphate symporter activity"/>
    <property type="evidence" value="ECO:0007669"/>
    <property type="project" value="InterPro"/>
</dbReference>
<keyword evidence="5 6" id="KW-0472">Membrane</keyword>
<evidence type="ECO:0000256" key="4">
    <source>
        <dbReference type="ARBA" id="ARBA00022989"/>
    </source>
</evidence>
<name>A0A377HQ36_GRIHO</name>
<dbReference type="GO" id="GO:0005886">
    <property type="term" value="C:plasma membrane"/>
    <property type="evidence" value="ECO:0007669"/>
    <property type="project" value="UniProtKB-SubCell"/>
</dbReference>